<dbReference type="SUPFAM" id="SSF53323">
    <property type="entry name" value="Pyruvate-ferredoxin oxidoreductase, PFOR, domain III"/>
    <property type="match status" value="1"/>
</dbReference>
<accession>A0A284VL51</accession>
<dbReference type="InterPro" id="IPR053412">
    <property type="entry name" value="Pyruvate_synthase_PorC"/>
</dbReference>
<dbReference type="AlphaFoldDB" id="A0A284VL51"/>
<keyword evidence="9" id="KW-0670">Pyruvate</keyword>
<dbReference type="InterPro" id="IPR011894">
    <property type="entry name" value="PorC_KorC"/>
</dbReference>
<dbReference type="STRING" id="1392998.ANME2D_02224"/>
<evidence type="ECO:0000256" key="6">
    <source>
        <dbReference type="ARBA" id="ARBA00044815"/>
    </source>
</evidence>
<dbReference type="InterPro" id="IPR019752">
    <property type="entry name" value="Pyrv/ketoisovalerate_OxRed_cat"/>
</dbReference>
<dbReference type="EMBL" id="FZMP01000059">
    <property type="protein sequence ID" value="SNQ60011.1"/>
    <property type="molecule type" value="Genomic_DNA"/>
</dbReference>
<dbReference type="OrthoDB" id="372091at2157"/>
<sequence>MKEIRIHGRGGQGSVTAAELLAVAAFEDGKYSQAFPAFGVERRGAPVMAFVRLSDKPIRLRSQIYEPDYVIVQDATLVDVVDVARGTKPDGIILINTEKKPESFKLETKAAIKTLDATRLAIDNIGKPIVNTTLIGAFAGVSGLINPESIKSAVMERFPGKVGENNAKAIQAAYDVMEAQR</sequence>
<dbReference type="InterPro" id="IPR051626">
    <property type="entry name" value="Oxidoreductase_gamma_subunit"/>
</dbReference>
<evidence type="ECO:0000259" key="8">
    <source>
        <dbReference type="Pfam" id="PF01558"/>
    </source>
</evidence>
<dbReference type="PANTHER" id="PTHR43366">
    <property type="entry name" value="PYRUVATE SYNTHASE SUBUNIT PORC"/>
    <property type="match status" value="1"/>
</dbReference>
<dbReference type="GO" id="GO:0019164">
    <property type="term" value="F:pyruvate synthase activity"/>
    <property type="evidence" value="ECO:0007669"/>
    <property type="project" value="UniProtKB-EC"/>
</dbReference>
<evidence type="ECO:0000256" key="1">
    <source>
        <dbReference type="ARBA" id="ARBA00011595"/>
    </source>
</evidence>
<evidence type="ECO:0000256" key="5">
    <source>
        <dbReference type="ARBA" id="ARBA00044813"/>
    </source>
</evidence>
<dbReference type="RefSeq" id="WP_096204292.1">
    <property type="nucleotide sequence ID" value="NZ_FZMP01000059.1"/>
</dbReference>
<name>A0A284VL51_9EURY</name>
<reference evidence="10" key="1">
    <citation type="submission" date="2017-06" db="EMBL/GenBank/DDBJ databases">
        <authorList>
            <person name="Cremers G."/>
        </authorList>
    </citation>
    <scope>NUCLEOTIDE SEQUENCE [LARGE SCALE GENOMIC DNA]</scope>
</reference>
<dbReference type="Proteomes" id="UP000218615">
    <property type="component" value="Unassembled WGS sequence"/>
</dbReference>
<comment type="subunit">
    <text evidence="1">Heterotetramer of one alpha, one beta, one delta and one gamma chain.</text>
</comment>
<evidence type="ECO:0000256" key="3">
    <source>
        <dbReference type="ARBA" id="ARBA00019586"/>
    </source>
</evidence>
<dbReference type="EC" id="1.2.7.1" evidence="2"/>
<organism evidence="9 10">
    <name type="scientific">Candidatus Methanoperedens nitratireducens</name>
    <dbReference type="NCBI Taxonomy" id="1392998"/>
    <lineage>
        <taxon>Archaea</taxon>
        <taxon>Methanobacteriati</taxon>
        <taxon>Methanobacteriota</taxon>
        <taxon>Stenosarchaea group</taxon>
        <taxon>Methanomicrobia</taxon>
        <taxon>Methanosarcinales</taxon>
        <taxon>ANME-2 cluster</taxon>
        <taxon>Candidatus Methanoperedentaceae</taxon>
        <taxon>Candidatus Methanoperedens</taxon>
    </lineage>
</organism>
<dbReference type="PANTHER" id="PTHR43366:SF1">
    <property type="entry name" value="PYRUVATE SYNTHASE SUBUNIT PORC"/>
    <property type="match status" value="1"/>
</dbReference>
<dbReference type="NCBIfam" id="NF006321">
    <property type="entry name" value="PRK08534.1"/>
    <property type="match status" value="1"/>
</dbReference>
<evidence type="ECO:0000313" key="9">
    <source>
        <dbReference type="EMBL" id="SNQ60011.1"/>
    </source>
</evidence>
<gene>
    <name evidence="9" type="primary">porC</name>
    <name evidence="9" type="ORF">MNV_1510004</name>
</gene>
<keyword evidence="10" id="KW-1185">Reference proteome</keyword>
<proteinExistence type="predicted"/>
<feature type="domain" description="Pyruvate/ketoisovalerate oxidoreductase catalytic" evidence="8">
    <location>
        <begin position="10"/>
        <end position="175"/>
    </location>
</feature>
<evidence type="ECO:0000256" key="7">
    <source>
        <dbReference type="ARBA" id="ARBA00049357"/>
    </source>
</evidence>
<evidence type="ECO:0000256" key="2">
    <source>
        <dbReference type="ARBA" id="ARBA00012822"/>
    </source>
</evidence>
<evidence type="ECO:0000313" key="10">
    <source>
        <dbReference type="Proteomes" id="UP000218615"/>
    </source>
</evidence>
<keyword evidence="4 9" id="KW-0560">Oxidoreductase</keyword>
<protein>
    <recommendedName>
        <fullName evidence="3">Pyruvate synthase subunit PorC</fullName>
        <ecNumber evidence="2">1.2.7.1</ecNumber>
    </recommendedName>
    <alternativeName>
        <fullName evidence="6">Pyruvate oxidoreductase gamma chain</fullName>
    </alternativeName>
    <alternativeName>
        <fullName evidence="5">Pyruvic-ferredoxin oxidoreductase subunit gamma</fullName>
    </alternativeName>
</protein>
<dbReference type="InterPro" id="IPR002869">
    <property type="entry name" value="Pyrv_flavodox_OxRed_cen"/>
</dbReference>
<evidence type="ECO:0000256" key="4">
    <source>
        <dbReference type="ARBA" id="ARBA00023002"/>
    </source>
</evidence>
<dbReference type="NCBIfam" id="NF040683">
    <property type="entry name" value="PorC_Meth_Thtga"/>
    <property type="match status" value="1"/>
</dbReference>
<dbReference type="Gene3D" id="3.40.920.10">
    <property type="entry name" value="Pyruvate-ferredoxin oxidoreductase, PFOR, domain III"/>
    <property type="match status" value="1"/>
</dbReference>
<dbReference type="Pfam" id="PF01558">
    <property type="entry name" value="POR"/>
    <property type="match status" value="1"/>
</dbReference>
<comment type="catalytic activity">
    <reaction evidence="7">
        <text>2 oxidized [2Fe-2S]-[ferredoxin] + pyruvate + CoA = 2 reduced [2Fe-2S]-[ferredoxin] + acetyl-CoA + CO2 + H(+)</text>
        <dbReference type="Rhea" id="RHEA:12765"/>
        <dbReference type="Rhea" id="RHEA-COMP:10000"/>
        <dbReference type="Rhea" id="RHEA-COMP:10001"/>
        <dbReference type="ChEBI" id="CHEBI:15361"/>
        <dbReference type="ChEBI" id="CHEBI:15378"/>
        <dbReference type="ChEBI" id="CHEBI:16526"/>
        <dbReference type="ChEBI" id="CHEBI:33737"/>
        <dbReference type="ChEBI" id="CHEBI:33738"/>
        <dbReference type="ChEBI" id="CHEBI:57287"/>
        <dbReference type="ChEBI" id="CHEBI:57288"/>
        <dbReference type="EC" id="1.2.7.1"/>
    </reaction>
</comment>
<dbReference type="NCBIfam" id="TIGR02175">
    <property type="entry name" value="PorC_KorC"/>
    <property type="match status" value="1"/>
</dbReference>